<keyword evidence="1" id="KW-0472">Membrane</keyword>
<feature type="transmembrane region" description="Helical" evidence="1">
    <location>
        <begin position="43"/>
        <end position="66"/>
    </location>
</feature>
<accession>W1YEV4</accession>
<proteinExistence type="predicted"/>
<evidence type="ECO:0000313" key="2">
    <source>
        <dbReference type="EMBL" id="ETJ40881.1"/>
    </source>
</evidence>
<reference evidence="2" key="1">
    <citation type="submission" date="2013-12" db="EMBL/GenBank/DDBJ databases">
        <title>A Varibaculum cambriense genome reconstructed from a premature infant gut community with otherwise low bacterial novelty that shifts toward anaerobic metabolism during the third week of life.</title>
        <authorList>
            <person name="Brown C.T."/>
            <person name="Sharon I."/>
            <person name="Thomas B.C."/>
            <person name="Castelle C.J."/>
            <person name="Morowitz M.J."/>
            <person name="Banfield J.F."/>
        </authorList>
    </citation>
    <scope>NUCLEOTIDE SEQUENCE</scope>
</reference>
<dbReference type="AlphaFoldDB" id="W1YEV4"/>
<gene>
    <name evidence="2" type="ORF">Q604_UNBC05199G0002</name>
</gene>
<organism evidence="2">
    <name type="scientific">human gut metagenome</name>
    <dbReference type="NCBI Taxonomy" id="408170"/>
    <lineage>
        <taxon>unclassified sequences</taxon>
        <taxon>metagenomes</taxon>
        <taxon>organismal metagenomes</taxon>
    </lineage>
</organism>
<sequence length="80" mass="9362">PDRQVISMDYPSKFNNYHYAFYLGAVNDDDPAMFLGQPVYANLYVVTVILCLWLPSYHCWLASLYIKEERVFSRSSIFPT</sequence>
<feature type="non-terminal residue" evidence="2">
    <location>
        <position position="1"/>
    </location>
</feature>
<protein>
    <submittedName>
        <fullName evidence="2">PepSY-associated TM helix superfamily</fullName>
    </submittedName>
</protein>
<comment type="caution">
    <text evidence="2">The sequence shown here is derived from an EMBL/GenBank/DDBJ whole genome shotgun (WGS) entry which is preliminary data.</text>
</comment>
<keyword evidence="1" id="KW-1133">Transmembrane helix</keyword>
<keyword evidence="1" id="KW-0812">Transmembrane</keyword>
<evidence type="ECO:0000256" key="1">
    <source>
        <dbReference type="SAM" id="Phobius"/>
    </source>
</evidence>
<name>W1YEV4_9ZZZZ</name>
<dbReference type="EMBL" id="AZMM01005199">
    <property type="protein sequence ID" value="ETJ40881.1"/>
    <property type="molecule type" value="Genomic_DNA"/>
</dbReference>